<sequence length="221" mass="24277">MAVPKLTRSRRKHHLRRPRPRVSADHHAVVPAHQVGRLPQLLLHRVLLLRPLPPLLLGPAALGALRVLHGADAVHGGGGPHRQSGPAGRRRRLARVERPSAHRARRLPELRPGSDEPGPPARRLHERRADEHLHGPVLGPGAVRAPQRAAEPPAGGAAAAAHGHRARWAVIGQFVWYRRGAVARGLAEAPHGGHMVLLGGRVRIRGTFRRVRKLDQRRCKR</sequence>
<dbReference type="AlphaFoldDB" id="A0A0P7AQS5"/>
<comment type="caution">
    <text evidence="2">The sequence shown here is derived from an EMBL/GenBank/DDBJ whole genome shotgun (WGS) entry which is preliminary data.</text>
</comment>
<evidence type="ECO:0000313" key="3">
    <source>
        <dbReference type="Proteomes" id="UP000050424"/>
    </source>
</evidence>
<feature type="compositionally biased region" description="Basic and acidic residues" evidence="1">
    <location>
        <begin position="94"/>
        <end position="114"/>
    </location>
</feature>
<reference evidence="2 3" key="1">
    <citation type="submission" date="2015-09" db="EMBL/GenBank/DDBJ databases">
        <title>Draft genome of a European isolate of the apple canker pathogen Neonectria ditissima.</title>
        <authorList>
            <person name="Gomez-Cortecero A."/>
            <person name="Harrison R.J."/>
            <person name="Armitage A.D."/>
        </authorList>
    </citation>
    <scope>NUCLEOTIDE SEQUENCE [LARGE SCALE GENOMIC DNA]</scope>
    <source>
        <strain evidence="2 3">R09/05</strain>
    </source>
</reference>
<dbReference type="EMBL" id="LKCW01000202">
    <property type="protein sequence ID" value="KPM36485.1"/>
    <property type="molecule type" value="Genomic_DNA"/>
</dbReference>
<organism evidence="2 3">
    <name type="scientific">Neonectria ditissima</name>
    <dbReference type="NCBI Taxonomy" id="78410"/>
    <lineage>
        <taxon>Eukaryota</taxon>
        <taxon>Fungi</taxon>
        <taxon>Dikarya</taxon>
        <taxon>Ascomycota</taxon>
        <taxon>Pezizomycotina</taxon>
        <taxon>Sordariomycetes</taxon>
        <taxon>Hypocreomycetidae</taxon>
        <taxon>Hypocreales</taxon>
        <taxon>Nectriaceae</taxon>
        <taxon>Neonectria</taxon>
    </lineage>
</organism>
<feature type="region of interest" description="Disordered" evidence="1">
    <location>
        <begin position="74"/>
        <end position="158"/>
    </location>
</feature>
<proteinExistence type="predicted"/>
<evidence type="ECO:0000256" key="1">
    <source>
        <dbReference type="SAM" id="MobiDB-lite"/>
    </source>
</evidence>
<dbReference type="Proteomes" id="UP000050424">
    <property type="component" value="Unassembled WGS sequence"/>
</dbReference>
<gene>
    <name evidence="2" type="ORF">AK830_g10091</name>
</gene>
<evidence type="ECO:0000313" key="2">
    <source>
        <dbReference type="EMBL" id="KPM36485.1"/>
    </source>
</evidence>
<protein>
    <submittedName>
        <fullName evidence="2">Uncharacterized protein</fullName>
    </submittedName>
</protein>
<feature type="region of interest" description="Disordered" evidence="1">
    <location>
        <begin position="1"/>
        <end position="24"/>
    </location>
</feature>
<feature type="compositionally biased region" description="Basic residues" evidence="1">
    <location>
        <begin position="7"/>
        <end position="20"/>
    </location>
</feature>
<accession>A0A0P7AQS5</accession>
<keyword evidence="3" id="KW-1185">Reference proteome</keyword>
<name>A0A0P7AQS5_9HYPO</name>
<feature type="compositionally biased region" description="Low complexity" evidence="1">
    <location>
        <begin position="142"/>
        <end position="158"/>
    </location>
</feature>